<dbReference type="GO" id="GO:0003677">
    <property type="term" value="F:DNA binding"/>
    <property type="evidence" value="ECO:0007669"/>
    <property type="project" value="UniProtKB-UniRule"/>
</dbReference>
<dbReference type="AlphaFoldDB" id="A0A078AF82"/>
<keyword evidence="2" id="KW-0539">Nucleus</keyword>
<organism evidence="5 6">
    <name type="scientific">Stylonychia lemnae</name>
    <name type="common">Ciliate</name>
    <dbReference type="NCBI Taxonomy" id="5949"/>
    <lineage>
        <taxon>Eukaryota</taxon>
        <taxon>Sar</taxon>
        <taxon>Alveolata</taxon>
        <taxon>Ciliophora</taxon>
        <taxon>Intramacronucleata</taxon>
        <taxon>Spirotrichea</taxon>
        <taxon>Stichotrichia</taxon>
        <taxon>Sporadotrichida</taxon>
        <taxon>Oxytrichidae</taxon>
        <taxon>Stylonychinae</taxon>
        <taxon>Stylonychia</taxon>
    </lineage>
</organism>
<dbReference type="PANTHER" id="PTHR48112">
    <property type="entry name" value="HIGH MOBILITY GROUP PROTEIN DSP1"/>
    <property type="match status" value="1"/>
</dbReference>
<feature type="DNA-binding region" description="HMG box" evidence="2">
    <location>
        <begin position="10"/>
        <end position="78"/>
    </location>
</feature>
<dbReference type="Gene3D" id="1.10.30.10">
    <property type="entry name" value="High mobility group box domain"/>
    <property type="match status" value="1"/>
</dbReference>
<accession>A0A078AF82</accession>
<dbReference type="CDD" id="cd00084">
    <property type="entry name" value="HMG-box_SF"/>
    <property type="match status" value="1"/>
</dbReference>
<dbReference type="Proteomes" id="UP000039865">
    <property type="component" value="Unassembled WGS sequence"/>
</dbReference>
<evidence type="ECO:0000313" key="6">
    <source>
        <dbReference type="Proteomes" id="UP000039865"/>
    </source>
</evidence>
<keyword evidence="1 2" id="KW-0238">DNA-binding</keyword>
<feature type="domain" description="HMG box" evidence="4">
    <location>
        <begin position="10"/>
        <end position="78"/>
    </location>
</feature>
<dbReference type="InParanoid" id="A0A078AF82"/>
<name>A0A078AF82_STYLE</name>
<dbReference type="OMA" id="YHAKQER"/>
<gene>
    <name evidence="5" type="primary">Contig11501.g12313</name>
    <name evidence="5" type="ORF">STYLEM_8563</name>
</gene>
<dbReference type="Pfam" id="PF00505">
    <property type="entry name" value="HMG_box"/>
    <property type="match status" value="1"/>
</dbReference>
<dbReference type="InterPro" id="IPR050342">
    <property type="entry name" value="HMGB"/>
</dbReference>
<sequence length="103" mass="11744">MLKKKTLGKPKKALNPYLFFVKENRARVGLENPGKSFKEIMSQMSILWSALGQDEKKRYEVLAGQDKVRHEQEIKAFKENPPKQTLVAAAKKPETQQSTLTSI</sequence>
<evidence type="ECO:0000256" key="3">
    <source>
        <dbReference type="SAM" id="MobiDB-lite"/>
    </source>
</evidence>
<evidence type="ECO:0000259" key="4">
    <source>
        <dbReference type="PROSITE" id="PS50118"/>
    </source>
</evidence>
<dbReference type="FunCoup" id="A0A078AF82">
    <property type="interactions" value="156"/>
</dbReference>
<evidence type="ECO:0000256" key="1">
    <source>
        <dbReference type="ARBA" id="ARBA00023125"/>
    </source>
</evidence>
<keyword evidence="6" id="KW-1185">Reference proteome</keyword>
<dbReference type="GO" id="GO:0005634">
    <property type="term" value="C:nucleus"/>
    <property type="evidence" value="ECO:0007669"/>
    <property type="project" value="UniProtKB-UniRule"/>
</dbReference>
<reference evidence="5 6" key="1">
    <citation type="submission" date="2014-06" db="EMBL/GenBank/DDBJ databases">
        <authorList>
            <person name="Swart Estienne"/>
        </authorList>
    </citation>
    <scope>NUCLEOTIDE SEQUENCE [LARGE SCALE GENOMIC DNA]</scope>
    <source>
        <strain evidence="5 6">130c</strain>
    </source>
</reference>
<dbReference type="InterPro" id="IPR009071">
    <property type="entry name" value="HMG_box_dom"/>
</dbReference>
<feature type="region of interest" description="Disordered" evidence="3">
    <location>
        <begin position="78"/>
        <end position="103"/>
    </location>
</feature>
<evidence type="ECO:0000256" key="2">
    <source>
        <dbReference type="PROSITE-ProRule" id="PRU00267"/>
    </source>
</evidence>
<dbReference type="InterPro" id="IPR036910">
    <property type="entry name" value="HMG_box_dom_sf"/>
</dbReference>
<dbReference type="PROSITE" id="PS50118">
    <property type="entry name" value="HMG_BOX_2"/>
    <property type="match status" value="1"/>
</dbReference>
<dbReference type="EMBL" id="CCKQ01008127">
    <property type="protein sequence ID" value="CDW79573.1"/>
    <property type="molecule type" value="Genomic_DNA"/>
</dbReference>
<dbReference type="SMART" id="SM00398">
    <property type="entry name" value="HMG"/>
    <property type="match status" value="1"/>
</dbReference>
<proteinExistence type="predicted"/>
<dbReference type="OrthoDB" id="1919336at2759"/>
<protein>
    <submittedName>
        <fullName evidence="5">High mobility group protein homolog tdp</fullName>
    </submittedName>
</protein>
<evidence type="ECO:0000313" key="5">
    <source>
        <dbReference type="EMBL" id="CDW79573.1"/>
    </source>
</evidence>
<dbReference type="SUPFAM" id="SSF47095">
    <property type="entry name" value="HMG-box"/>
    <property type="match status" value="1"/>
</dbReference>